<dbReference type="STRING" id="857967.G0R055"/>
<dbReference type="PANTHER" id="PTHR43176">
    <property type="entry name" value="3-HYDROXYISOBUTYRYL-COA HYDROLASE-RELATED"/>
    <property type="match status" value="1"/>
</dbReference>
<evidence type="ECO:0000259" key="4">
    <source>
        <dbReference type="Pfam" id="PF16113"/>
    </source>
</evidence>
<dbReference type="PANTHER" id="PTHR43176:SF3">
    <property type="entry name" value="3-HYDROXYISOBUTYRYL-COA HYDROLASE, MITOCHONDRIAL"/>
    <property type="match status" value="1"/>
</dbReference>
<keyword evidence="3" id="KW-0378">Hydrolase</keyword>
<dbReference type="GeneID" id="14905246"/>
<dbReference type="InParanoid" id="G0R055"/>
<dbReference type="SUPFAM" id="SSF52096">
    <property type="entry name" value="ClpP/crotonase"/>
    <property type="match status" value="1"/>
</dbReference>
<sequence>MISEIHRFLESYDVDSSVRAVFLEGSKEGESFSRGTDFKFLINNVLKKHPEKSFQYLRNIYDLAVYIGKYNKPLLVNINGPITGSAASIFTRIPLAMGSKHTKFSLNETHLGYIPDAGASYYLSRLKNDLGTFLALTGYQLDGYDLSRSEIASDRMFLSNKNLEQNFLKCHKAHDQHFTSEQLNGSQSLLDNYAQKIYQGSYIGIINDELKERIINENSIQFRGENKRLAFAEILYRHQMMGRANAGHRQDDILYQKNLLINHLHHYEQNILFEVIIQNLQLSPSGVISSIPLPTIGRCFGANTIEEIFERLKQENSPFTEKIIKILKQKSPLALKITLKLLREAQNSTWKECLEREYRVACRRIQDQELAESFKYYLFENHEESFQGWQVKNFKDITNDQVERYFIPFDEDQQTKKISEYKPDLKPFSMYPVKDYYKKYPDTVRYYLNQDNLRDTYIRQGQMWDVHKFLQGIGINSMNPSIKVEDLREKIYLYEKLEFQKYEQLNRMCQLSGCEFSLNIFYSTRLQAIQEYFQNIPKVNENVQKICEEIFLQYRQQRLDQLKEISRIASIEKKQEFFLKLREKIISERLTENFQQDPSEKYTLDNFPGLKYPTFFPSDNKENKVEGHDPYVKNLLGDLLDKITIEKKHNLVKNFTFDKKQIDKVVNEKQFLKVLIDRIHLNNNDRINYYNVKREEYEIRYGDPRSKSLDDWYDKLIESGYKVNEIKDFLLSSTTEQIKGLLKQTTPDNLRDYVYEFLNDVENRQKEYDALNPDKLKQEFVQDLEIVTKKGFDQLSQLISLPTEEAQKEMKFNKNNPNYVQNLFNKFINYDSSLKEVLQVIIEPQQGNKKLNIIEKTRQEFQKILNTVLVSKIDQIYDQNNVQSHLVTKDGIKTYQFNDPYMNLIDSYILNNLEYDMQEYVSSHTLFVFSALSLQKLEAQFRKLYSAGKKIRQNPDSIQSILREYSIDCQNIQEFQEYTNYLTKLTQTCAILYTAYQDHLIFSEDKVLELQNKIKFLNEKQQGNLSFTNYALMAFEQRELFLNALSQAQSSLLDEQQVLKIDSTVQNITSILDNKTLPKDEKISQLSDVLSLIDDLQEGRQLITGFVIYVERLDRLTQASIQGKDHYLPEKFQINEKSAQIPKFYGTVDIRMNEKDWIYHKVKNFLDHVFKERYYYEKKLNNHDLLMLDYEISKFLMPENIKQTLLEELNRDMEILRVCRDFQIKEKDRNEEDLHEFQKQQEQKIDQIRNPKALDKLEAFRVWYENKYSKEKMNSAEFEQIIKIQKSLIDESSQTPPIGQIQTKQEIQNAYMHILDLEEAKQIEQKKKLTKDQTFFEEYKIAVDSLKQQRQLLEGDQLLDDINLFMKQINS</sequence>
<dbReference type="GO" id="GO:0006574">
    <property type="term" value="P:L-valine catabolic process"/>
    <property type="evidence" value="ECO:0007669"/>
    <property type="project" value="TreeGrafter"/>
</dbReference>
<proteinExistence type="predicted"/>
<dbReference type="Gene3D" id="3.90.226.10">
    <property type="entry name" value="2-enoyl-CoA Hydratase, Chain A, domain 1"/>
    <property type="match status" value="2"/>
</dbReference>
<dbReference type="InterPro" id="IPR029045">
    <property type="entry name" value="ClpP/crotonase-like_dom_sf"/>
</dbReference>
<dbReference type="Pfam" id="PF16113">
    <property type="entry name" value="ECH_2"/>
    <property type="match status" value="2"/>
</dbReference>
<name>G0R055_ICHMU</name>
<dbReference type="EC" id="3.1.2.4" evidence="2"/>
<dbReference type="OrthoDB" id="311688at2759"/>
<dbReference type="GO" id="GO:0003860">
    <property type="term" value="F:3-hydroxyisobutyryl-CoA hydrolase activity"/>
    <property type="evidence" value="ECO:0007669"/>
    <property type="project" value="UniProtKB-EC"/>
</dbReference>
<evidence type="ECO:0000313" key="6">
    <source>
        <dbReference type="Proteomes" id="UP000008983"/>
    </source>
</evidence>
<dbReference type="InterPro" id="IPR032259">
    <property type="entry name" value="HIBYL-CoA-H"/>
</dbReference>
<comment type="catalytic activity">
    <reaction evidence="1">
        <text>3-hydroxy-2-methylpropanoyl-CoA + H2O = 3-hydroxy-2-methylpropanoate + CoA + H(+)</text>
        <dbReference type="Rhea" id="RHEA:20888"/>
        <dbReference type="ChEBI" id="CHEBI:11805"/>
        <dbReference type="ChEBI" id="CHEBI:15377"/>
        <dbReference type="ChEBI" id="CHEBI:15378"/>
        <dbReference type="ChEBI" id="CHEBI:57287"/>
        <dbReference type="ChEBI" id="CHEBI:57340"/>
        <dbReference type="EC" id="3.1.2.4"/>
    </reaction>
</comment>
<evidence type="ECO:0000256" key="3">
    <source>
        <dbReference type="ARBA" id="ARBA00022801"/>
    </source>
</evidence>
<dbReference type="RefSeq" id="XP_004030390.1">
    <property type="nucleotide sequence ID" value="XM_004030342.1"/>
</dbReference>
<gene>
    <name evidence="5" type="ORF">IMG5_162090</name>
</gene>
<dbReference type="InterPro" id="IPR045004">
    <property type="entry name" value="ECH_dom"/>
</dbReference>
<evidence type="ECO:0000256" key="1">
    <source>
        <dbReference type="ARBA" id="ARBA00001709"/>
    </source>
</evidence>
<feature type="domain" description="Enoyl-CoA hydratase/isomerase" evidence="4">
    <location>
        <begin position="293"/>
        <end position="406"/>
    </location>
</feature>
<evidence type="ECO:0000313" key="5">
    <source>
        <dbReference type="EMBL" id="EGR29154.1"/>
    </source>
</evidence>
<keyword evidence="6" id="KW-1185">Reference proteome</keyword>
<dbReference type="EMBL" id="GL984180">
    <property type="protein sequence ID" value="EGR29154.1"/>
    <property type="molecule type" value="Genomic_DNA"/>
</dbReference>
<dbReference type="OMA" id="EDFFRCP"/>
<feature type="domain" description="Enoyl-CoA hydratase/isomerase" evidence="4">
    <location>
        <begin position="1"/>
        <end position="183"/>
    </location>
</feature>
<protein>
    <recommendedName>
        <fullName evidence="2">3-hydroxyisobutyryl-CoA hydrolase</fullName>
        <ecNumber evidence="2">3.1.2.4</ecNumber>
    </recommendedName>
</protein>
<reference evidence="5 6" key="1">
    <citation type="submission" date="2011-07" db="EMBL/GenBank/DDBJ databases">
        <authorList>
            <person name="Coyne R."/>
            <person name="Brami D."/>
            <person name="Johnson J."/>
            <person name="Hostetler J."/>
            <person name="Hannick L."/>
            <person name="Clark T."/>
            <person name="Cassidy-Hanley D."/>
            <person name="Inman J."/>
        </authorList>
    </citation>
    <scope>NUCLEOTIDE SEQUENCE [LARGE SCALE GENOMIC DNA]</scope>
    <source>
        <strain evidence="5 6">G5</strain>
    </source>
</reference>
<dbReference type="eggNOG" id="ENOG502RY3N">
    <property type="taxonomic scope" value="Eukaryota"/>
</dbReference>
<organism evidence="5 6">
    <name type="scientific">Ichthyophthirius multifiliis</name>
    <name type="common">White spot disease agent</name>
    <name type="synonym">Ich</name>
    <dbReference type="NCBI Taxonomy" id="5932"/>
    <lineage>
        <taxon>Eukaryota</taxon>
        <taxon>Sar</taxon>
        <taxon>Alveolata</taxon>
        <taxon>Ciliophora</taxon>
        <taxon>Intramacronucleata</taxon>
        <taxon>Oligohymenophorea</taxon>
        <taxon>Hymenostomatida</taxon>
        <taxon>Ophryoglenina</taxon>
        <taxon>Ichthyophthirius</taxon>
    </lineage>
</organism>
<accession>G0R055</accession>
<dbReference type="Proteomes" id="UP000008983">
    <property type="component" value="Unassembled WGS sequence"/>
</dbReference>
<dbReference type="CDD" id="cd06558">
    <property type="entry name" value="crotonase-like"/>
    <property type="match status" value="1"/>
</dbReference>
<evidence type="ECO:0000256" key="2">
    <source>
        <dbReference type="ARBA" id="ARBA00011915"/>
    </source>
</evidence>